<dbReference type="AlphaFoldDB" id="A0A9Q2S1Z9"/>
<reference evidence="1 4" key="1">
    <citation type="submission" date="2021-01" db="EMBL/GenBank/DDBJ databases">
        <title>Diatom-associated Roseobacters Show Island Model of Population Structure.</title>
        <authorList>
            <person name="Qu L."/>
            <person name="Feng X."/>
            <person name="Chen Y."/>
            <person name="Li L."/>
            <person name="Wang X."/>
            <person name="Hu Z."/>
            <person name="Wang H."/>
            <person name="Luo H."/>
        </authorList>
    </citation>
    <scope>NUCLEOTIDE SEQUENCE</scope>
    <source>
        <strain evidence="2 4">CC28-63</strain>
        <strain evidence="1">CC28-69</strain>
    </source>
</reference>
<dbReference type="GO" id="GO:0005829">
    <property type="term" value="C:cytosol"/>
    <property type="evidence" value="ECO:0007669"/>
    <property type="project" value="TreeGrafter"/>
</dbReference>
<dbReference type="Proteomes" id="UP000809440">
    <property type="component" value="Unassembled WGS sequence"/>
</dbReference>
<dbReference type="Pfam" id="PF02635">
    <property type="entry name" value="DsrE"/>
    <property type="match status" value="1"/>
</dbReference>
<evidence type="ECO:0000313" key="4">
    <source>
        <dbReference type="Proteomes" id="UP000809440"/>
    </source>
</evidence>
<dbReference type="RefSeq" id="WP_085633651.1">
    <property type="nucleotide sequence ID" value="NZ_JAFBWU010000025.1"/>
</dbReference>
<dbReference type="EMBL" id="JAFBXE010000025">
    <property type="protein sequence ID" value="MBM2415050.1"/>
    <property type="molecule type" value="Genomic_DNA"/>
</dbReference>
<dbReference type="Proteomes" id="UP000755667">
    <property type="component" value="Unassembled WGS sequence"/>
</dbReference>
<protein>
    <submittedName>
        <fullName evidence="1">DsrE family protein</fullName>
    </submittedName>
</protein>
<gene>
    <name evidence="1" type="ORF">JQX41_22320</name>
    <name evidence="2" type="ORF">JQX48_22410</name>
</gene>
<evidence type="ECO:0000313" key="2">
    <source>
        <dbReference type="EMBL" id="MBM2419733.1"/>
    </source>
</evidence>
<keyword evidence="4" id="KW-1185">Reference proteome</keyword>
<dbReference type="OrthoDB" id="9812053at2"/>
<dbReference type="PANTHER" id="PTHR34874">
    <property type="entry name" value="PROTEIN YCHN"/>
    <property type="match status" value="1"/>
</dbReference>
<dbReference type="PANTHER" id="PTHR34874:SF1">
    <property type="entry name" value="PROTEIN YCHN"/>
    <property type="match status" value="1"/>
</dbReference>
<comment type="caution">
    <text evidence="1">The sequence shown here is derived from an EMBL/GenBank/DDBJ whole genome shotgun (WGS) entry which is preliminary data.</text>
</comment>
<dbReference type="EMBL" id="JAFBXF010000025">
    <property type="protein sequence ID" value="MBM2419733.1"/>
    <property type="molecule type" value="Genomic_DNA"/>
</dbReference>
<dbReference type="InterPro" id="IPR003787">
    <property type="entry name" value="Sulphur_relay_DsrE/F-like"/>
</dbReference>
<accession>A0A9Q2S1Z9</accession>
<dbReference type="GeneID" id="62643327"/>
<dbReference type="Gene3D" id="3.40.1260.10">
    <property type="entry name" value="DsrEFH-like"/>
    <property type="match status" value="1"/>
</dbReference>
<organism evidence="1 3">
    <name type="scientific">Marivita cryptomonadis</name>
    <dbReference type="NCBI Taxonomy" id="505252"/>
    <lineage>
        <taxon>Bacteria</taxon>
        <taxon>Pseudomonadati</taxon>
        <taxon>Pseudomonadota</taxon>
        <taxon>Alphaproteobacteria</taxon>
        <taxon>Rhodobacterales</taxon>
        <taxon>Roseobacteraceae</taxon>
        <taxon>Marivita</taxon>
    </lineage>
</organism>
<dbReference type="SUPFAM" id="SSF75169">
    <property type="entry name" value="DsrEFH-like"/>
    <property type="match status" value="1"/>
</dbReference>
<dbReference type="InterPro" id="IPR027396">
    <property type="entry name" value="DsrEFH-like"/>
</dbReference>
<sequence>MKHLILLNDPPYGTERSFNGLRMAHALAKNDPEAEITVFLMADAVLCAKAGQKTPEGFYNLERMLRRVLSAKGRVLMCGTCMDARGLTESDMMEGTNRSTMDELAQTTLTANKVLVF</sequence>
<evidence type="ECO:0000313" key="1">
    <source>
        <dbReference type="EMBL" id="MBM2415050.1"/>
    </source>
</evidence>
<name>A0A9Q2S1Z9_9RHOB</name>
<evidence type="ECO:0000313" key="3">
    <source>
        <dbReference type="Proteomes" id="UP000755667"/>
    </source>
</evidence>
<proteinExistence type="predicted"/>